<dbReference type="GO" id="GO:0003677">
    <property type="term" value="F:DNA binding"/>
    <property type="evidence" value="ECO:0007669"/>
    <property type="project" value="UniProtKB-KW"/>
</dbReference>
<evidence type="ECO:0000313" key="5">
    <source>
        <dbReference type="EMBL" id="SDE87188.1"/>
    </source>
</evidence>
<dbReference type="InterPro" id="IPR036388">
    <property type="entry name" value="WH-like_DNA-bd_sf"/>
</dbReference>
<dbReference type="PANTHER" id="PTHR44688">
    <property type="entry name" value="DNA-BINDING TRANSCRIPTIONAL ACTIVATOR DEVR_DOSR"/>
    <property type="match status" value="1"/>
</dbReference>
<reference evidence="5 6" key="1">
    <citation type="submission" date="2016-10" db="EMBL/GenBank/DDBJ databases">
        <authorList>
            <person name="de Groot N.N."/>
        </authorList>
    </citation>
    <scope>NUCLEOTIDE SEQUENCE [LARGE SCALE GENOMIC DNA]</scope>
    <source>
        <strain evidence="5 6">CGMCC 4.3143</strain>
    </source>
</reference>
<dbReference type="Proteomes" id="UP000198967">
    <property type="component" value="Unassembled WGS sequence"/>
</dbReference>
<dbReference type="Gene3D" id="3.30.450.40">
    <property type="match status" value="1"/>
</dbReference>
<name>A0A1G7GGA5_PSEOR</name>
<dbReference type="GO" id="GO:0006355">
    <property type="term" value="P:regulation of DNA-templated transcription"/>
    <property type="evidence" value="ECO:0007669"/>
    <property type="project" value="InterPro"/>
</dbReference>
<dbReference type="STRING" id="366584.SAMN05216377_102340"/>
<feature type="domain" description="HTH luxR-type" evidence="4">
    <location>
        <begin position="168"/>
        <end position="232"/>
    </location>
</feature>
<dbReference type="PROSITE" id="PS50043">
    <property type="entry name" value="HTH_LUXR_2"/>
    <property type="match status" value="1"/>
</dbReference>
<sequence>MSALQVVADRMAAAGSVADVRAAFLQHAGAALGSDVRAIYLHGPDDRPVSADAVGLSDSVLRRYEDLGRDCDPVLDLIVAEHVAVSALDLLGPDRWHATDLYDHVMAPADLEHYIAAPLLGQGRIVGTLGFTRRRGAAPFTAAEIGRAAALAHHVSALVARFPTEPVEPGSALPLTARDREIVALVVRGRTNAEIGAALHISANTVKQTLKRIFARTGVQNRTELAARAARG</sequence>
<accession>A0A1G7GGA5</accession>
<keyword evidence="1" id="KW-0805">Transcription regulation</keyword>
<keyword evidence="3" id="KW-0804">Transcription</keyword>
<evidence type="ECO:0000259" key="4">
    <source>
        <dbReference type="PROSITE" id="PS50043"/>
    </source>
</evidence>
<dbReference type="PRINTS" id="PR00038">
    <property type="entry name" value="HTHLUXR"/>
</dbReference>
<dbReference type="Gene3D" id="1.10.10.10">
    <property type="entry name" value="Winged helix-like DNA-binding domain superfamily/Winged helix DNA-binding domain"/>
    <property type="match status" value="1"/>
</dbReference>
<protein>
    <submittedName>
        <fullName evidence="5">GAF domain-containing protein</fullName>
    </submittedName>
</protein>
<dbReference type="SUPFAM" id="SSF55781">
    <property type="entry name" value="GAF domain-like"/>
    <property type="match status" value="1"/>
</dbReference>
<dbReference type="Pfam" id="PF00196">
    <property type="entry name" value="GerE"/>
    <property type="match status" value="1"/>
</dbReference>
<evidence type="ECO:0000256" key="2">
    <source>
        <dbReference type="ARBA" id="ARBA00023125"/>
    </source>
</evidence>
<dbReference type="AlphaFoldDB" id="A0A1G7GGA5"/>
<dbReference type="InterPro" id="IPR003018">
    <property type="entry name" value="GAF"/>
</dbReference>
<keyword evidence="2" id="KW-0238">DNA-binding</keyword>
<dbReference type="SUPFAM" id="SSF46894">
    <property type="entry name" value="C-terminal effector domain of the bipartite response regulators"/>
    <property type="match status" value="1"/>
</dbReference>
<evidence type="ECO:0000313" key="6">
    <source>
        <dbReference type="Proteomes" id="UP000198967"/>
    </source>
</evidence>
<evidence type="ECO:0000256" key="1">
    <source>
        <dbReference type="ARBA" id="ARBA00023015"/>
    </source>
</evidence>
<dbReference type="RefSeq" id="WP_093076956.1">
    <property type="nucleotide sequence ID" value="NZ_FNBE01000002.1"/>
</dbReference>
<dbReference type="InterPro" id="IPR029016">
    <property type="entry name" value="GAF-like_dom_sf"/>
</dbReference>
<gene>
    <name evidence="5" type="ORF">SAMN05216377_102340</name>
</gene>
<dbReference type="SMART" id="SM00421">
    <property type="entry name" value="HTH_LUXR"/>
    <property type="match status" value="1"/>
</dbReference>
<dbReference type="Pfam" id="PF01590">
    <property type="entry name" value="GAF"/>
    <property type="match status" value="1"/>
</dbReference>
<dbReference type="InterPro" id="IPR000792">
    <property type="entry name" value="Tscrpt_reg_LuxR_C"/>
</dbReference>
<dbReference type="CDD" id="cd06170">
    <property type="entry name" value="LuxR_C_like"/>
    <property type="match status" value="1"/>
</dbReference>
<dbReference type="PANTHER" id="PTHR44688:SF16">
    <property type="entry name" value="DNA-BINDING TRANSCRIPTIONAL ACTIVATOR DEVR_DOSR"/>
    <property type="match status" value="1"/>
</dbReference>
<proteinExistence type="predicted"/>
<dbReference type="SMART" id="SM00065">
    <property type="entry name" value="GAF"/>
    <property type="match status" value="1"/>
</dbReference>
<dbReference type="InterPro" id="IPR016032">
    <property type="entry name" value="Sig_transdc_resp-reg_C-effctor"/>
</dbReference>
<dbReference type="OrthoDB" id="9808843at2"/>
<dbReference type="EMBL" id="FNBE01000002">
    <property type="protein sequence ID" value="SDE87188.1"/>
    <property type="molecule type" value="Genomic_DNA"/>
</dbReference>
<keyword evidence="6" id="KW-1185">Reference proteome</keyword>
<evidence type="ECO:0000256" key="3">
    <source>
        <dbReference type="ARBA" id="ARBA00023163"/>
    </source>
</evidence>
<organism evidence="5 6">
    <name type="scientific">Pseudonocardia oroxyli</name>
    <dbReference type="NCBI Taxonomy" id="366584"/>
    <lineage>
        <taxon>Bacteria</taxon>
        <taxon>Bacillati</taxon>
        <taxon>Actinomycetota</taxon>
        <taxon>Actinomycetes</taxon>
        <taxon>Pseudonocardiales</taxon>
        <taxon>Pseudonocardiaceae</taxon>
        <taxon>Pseudonocardia</taxon>
    </lineage>
</organism>